<sequence>MGKKLNLAVLIIPFLLHSCKKDQIANIDPKFLLDLTKYSLNKRAVNDSIIEYFGENKDFFIQGKYNNKLQHKTGWWSISRKNKEMYTKIQIFLEGDKEKNNQILRFNQNKIDTAKSKFYNLSFEYKNGRISKAKYDFYTPKSAYHTEYADLYYDIYIGKKSVESKKIKLKIVNDFHHSYEIDLSKYENQRNIFIGGLFVEYSFNDKKEEMGINEIFLEDSLKQ</sequence>
<proteinExistence type="predicted"/>
<dbReference type="RefSeq" id="WP_149834951.1">
    <property type="nucleotide sequence ID" value="NZ_VUNZ01000003.1"/>
</dbReference>
<dbReference type="AlphaFoldDB" id="A0A5B2U3R6"/>
<dbReference type="OrthoDB" id="1238193at2"/>
<protein>
    <submittedName>
        <fullName evidence="1">Uncharacterized protein</fullName>
    </submittedName>
</protein>
<organism evidence="1 2">
    <name type="scientific">Chryseobacterium sediminis</name>
    <dbReference type="NCBI Taxonomy" id="1679494"/>
    <lineage>
        <taxon>Bacteria</taxon>
        <taxon>Pseudomonadati</taxon>
        <taxon>Bacteroidota</taxon>
        <taxon>Flavobacteriia</taxon>
        <taxon>Flavobacteriales</taxon>
        <taxon>Weeksellaceae</taxon>
        <taxon>Chryseobacterium group</taxon>
        <taxon>Chryseobacterium</taxon>
    </lineage>
</organism>
<reference evidence="1 2" key="1">
    <citation type="journal article" date="2015" name="Int. J. Syst. Evol. Microbiol.">
        <title>Chryseobacterium sediminis sp. nov., isolated from a river sediment.</title>
        <authorList>
            <person name="Kampfer P."/>
            <person name="Busse H.J."/>
            <person name="McInroy J.A."/>
            <person name="Glaeser S.P."/>
        </authorList>
    </citation>
    <scope>NUCLEOTIDE SEQUENCE [LARGE SCALE GENOMIC DNA]</scope>
    <source>
        <strain evidence="1 2">IMT-174</strain>
    </source>
</reference>
<gene>
    <name evidence="1" type="ORF">FW780_17495</name>
</gene>
<comment type="caution">
    <text evidence="1">The sequence shown here is derived from an EMBL/GenBank/DDBJ whole genome shotgun (WGS) entry which is preliminary data.</text>
</comment>
<dbReference type="EMBL" id="VUNZ01000003">
    <property type="protein sequence ID" value="KAA2220668.1"/>
    <property type="molecule type" value="Genomic_DNA"/>
</dbReference>
<accession>A0A5B2U3R6</accession>
<evidence type="ECO:0000313" key="2">
    <source>
        <dbReference type="Proteomes" id="UP000323082"/>
    </source>
</evidence>
<name>A0A5B2U3R6_9FLAO</name>
<evidence type="ECO:0000313" key="1">
    <source>
        <dbReference type="EMBL" id="KAA2220668.1"/>
    </source>
</evidence>
<dbReference type="Proteomes" id="UP000323082">
    <property type="component" value="Unassembled WGS sequence"/>
</dbReference>